<keyword evidence="10 25" id="KW-0732">Signal</keyword>
<evidence type="ECO:0000256" key="24">
    <source>
        <dbReference type="SAM" id="MobiDB-lite"/>
    </source>
</evidence>
<evidence type="ECO:0000256" key="21">
    <source>
        <dbReference type="PIRSR" id="PIRSR634016-3"/>
    </source>
</evidence>
<feature type="site" description="Transition state stabilizer" evidence="22">
    <location>
        <position position="429"/>
    </location>
</feature>
<keyword evidence="6" id="KW-0336">GPI-anchor</keyword>
<keyword evidence="29" id="KW-1185">Reference proteome</keyword>
<evidence type="ECO:0000256" key="2">
    <source>
        <dbReference type="ARBA" id="ARBA00004609"/>
    </source>
</evidence>
<keyword evidence="4 23" id="KW-0031">Aminopeptidase</keyword>
<dbReference type="Gene3D" id="1.10.390.10">
    <property type="entry name" value="Neutral Protease Domain 2"/>
    <property type="match status" value="1"/>
</dbReference>
<protein>
    <recommendedName>
        <fullName evidence="23">Aminopeptidase</fullName>
        <ecNumber evidence="23">3.4.11.-</ecNumber>
    </recommendedName>
</protein>
<comment type="similarity">
    <text evidence="3 23">Belongs to the peptidase M1 family.</text>
</comment>
<dbReference type="GO" id="GO:0098552">
    <property type="term" value="C:side of membrane"/>
    <property type="evidence" value="ECO:0007669"/>
    <property type="project" value="UniProtKB-KW"/>
</dbReference>
<keyword evidence="5" id="KW-1003">Cell membrane</keyword>
<feature type="chain" id="PRO_5010697167" description="Aminopeptidase" evidence="25">
    <location>
        <begin position="19"/>
        <end position="967"/>
    </location>
</feature>
<dbReference type="FunFam" id="2.60.40.1730:FF:000012">
    <property type="entry name" value="Aminopeptidase N"/>
    <property type="match status" value="1"/>
</dbReference>
<sequence>MLWVAILVPILIILPADGQFPLPDFEKTEITERQGVGSYRLPNDVIPIKYYLTLEPEFDTFGFDGIAEINLQVINETNTITLHSVELTLQNLTINCASPAEDYSNLTIEYSFLDLARQFLVITLSRNVAPGSECTLLILYEGILNQDSHGFYRAQYTDREGNVRWLAVTQFEPTYAREAFPCFDEPALKAEFEITIIRPNNYNSLSNSPIYISMPYMNNKRMDLFRVTPRMSTYLVAFVVSEFTSVSSGYQAVHGRPEFINESRGDFALSMGLQVLPAIENFLGIAYNSSLVKLDNVAIPDDYFSNGAMENWGLVTYRESSLFSKENVSTSAEKQGIGTIISHEYGHKWFGNLVSPLWWNYVWINEGFATYLQNYGASVAQPSWRLMERFALSTLQSAFSTDQLQNARPMTYDAETPDEINALFDRIAYNKAGSVIRMVEHFLTTPVFQRGLNRFLVNNSFSAATEYELWSALDEAVIEAGINLGRPLEEIMTTWTQQAGFPLVTILVAPVTRTVTVAQERFLLDNASYDSNETWIIPLNFVISSNPNFEDTAPILLLRENSQSITTFANVNPGEWIIANIQQTGYYRVNYDEENWGLIANYLNRDNFNNIHPSNRAQLIDDALVLARAGRLNYEVVFDLISYLNRETDYVPLNSFINNLAFLDRVLSASPNIALFREFTRNLLQAAFDYLTPYESNIDDHIDRLNRQQILTTLCNLNHEACLQSASNYLRTWQHISPDLQSAVYCGGLRNGGEEEWNYLYNLYTSSTTERLQRNRILNALSCTENSTLLQRVLDMAFSQSTEWRLLSNADRLRALTGLYTNSENGIDIALNMNFAQLFASFSTRNVNTILNGLSLRLTRGDRQDLFRQILQLQDSSSWDLHGNAFRNSLSNINQTNDWIANYQDAINNWLIERVTLPTTSSPTPTTTVSTSDTTVSPTTPAPPDNGSIDVRIMPLLLLCTLILLYT</sequence>
<evidence type="ECO:0000256" key="3">
    <source>
        <dbReference type="ARBA" id="ARBA00010136"/>
    </source>
</evidence>
<keyword evidence="7 23" id="KW-0645">Protease</keyword>
<feature type="binding site" evidence="20">
    <location>
        <begin position="307"/>
        <end position="311"/>
    </location>
    <ligand>
        <name>substrate</name>
    </ligand>
</feature>
<dbReference type="OrthoDB" id="10031169at2759"/>
<evidence type="ECO:0000256" key="14">
    <source>
        <dbReference type="ARBA" id="ARBA00022989"/>
    </source>
</evidence>
<evidence type="ECO:0000256" key="13">
    <source>
        <dbReference type="ARBA" id="ARBA00022968"/>
    </source>
</evidence>
<evidence type="ECO:0000259" key="27">
    <source>
        <dbReference type="Pfam" id="PF11838"/>
    </source>
</evidence>
<keyword evidence="17" id="KW-0325">Glycoprotein</keyword>
<evidence type="ECO:0000256" key="16">
    <source>
        <dbReference type="ARBA" id="ARBA00023136"/>
    </source>
</evidence>
<dbReference type="Proteomes" id="UP000192223">
    <property type="component" value="Unplaced"/>
</dbReference>
<evidence type="ECO:0000256" key="10">
    <source>
        <dbReference type="ARBA" id="ARBA00022729"/>
    </source>
</evidence>
<dbReference type="Gene3D" id="1.25.50.20">
    <property type="match status" value="1"/>
</dbReference>
<evidence type="ECO:0000259" key="26">
    <source>
        <dbReference type="Pfam" id="PF01433"/>
    </source>
</evidence>
<evidence type="ECO:0000256" key="17">
    <source>
        <dbReference type="ARBA" id="ARBA00023180"/>
    </source>
</evidence>
<keyword evidence="18" id="KW-0449">Lipoprotein</keyword>
<dbReference type="Pfam" id="PF17900">
    <property type="entry name" value="Peptidase_M1_N"/>
    <property type="match status" value="1"/>
</dbReference>
<evidence type="ECO:0000256" key="9">
    <source>
        <dbReference type="ARBA" id="ARBA00022723"/>
    </source>
</evidence>
<evidence type="ECO:0000313" key="30">
    <source>
        <dbReference type="RefSeq" id="XP_018321847.1"/>
    </source>
</evidence>
<evidence type="ECO:0000259" key="28">
    <source>
        <dbReference type="Pfam" id="PF17900"/>
    </source>
</evidence>
<dbReference type="GO" id="GO:0005886">
    <property type="term" value="C:plasma membrane"/>
    <property type="evidence" value="ECO:0007669"/>
    <property type="project" value="UniProtKB-SubCell"/>
</dbReference>
<evidence type="ECO:0000256" key="20">
    <source>
        <dbReference type="PIRSR" id="PIRSR634016-2"/>
    </source>
</evidence>
<dbReference type="InterPro" id="IPR034016">
    <property type="entry name" value="M1_APN-typ"/>
</dbReference>
<keyword evidence="12 21" id="KW-0862">Zinc</keyword>
<dbReference type="SUPFAM" id="SSF55486">
    <property type="entry name" value="Metalloproteases ('zincins'), catalytic domain"/>
    <property type="match status" value="1"/>
</dbReference>
<dbReference type="STRING" id="224129.A0A1W4WN14"/>
<evidence type="ECO:0000256" key="23">
    <source>
        <dbReference type="RuleBase" id="RU364040"/>
    </source>
</evidence>
<dbReference type="InterPro" id="IPR001930">
    <property type="entry name" value="Peptidase_M1"/>
</dbReference>
<dbReference type="Pfam" id="PF11838">
    <property type="entry name" value="ERAP1_C"/>
    <property type="match status" value="1"/>
</dbReference>
<accession>A0A1W4WN14</accession>
<keyword evidence="8" id="KW-0812">Transmembrane</keyword>
<dbReference type="EC" id="3.4.11.-" evidence="23"/>
<dbReference type="InterPro" id="IPR042097">
    <property type="entry name" value="Aminopeptidase_N-like_N_sf"/>
</dbReference>
<keyword evidence="14" id="KW-1133">Transmembrane helix</keyword>
<dbReference type="Pfam" id="PF01433">
    <property type="entry name" value="Peptidase_M1"/>
    <property type="match status" value="1"/>
</dbReference>
<feature type="binding site" evidence="20">
    <location>
        <position position="172"/>
    </location>
    <ligand>
        <name>substrate</name>
    </ligand>
</feature>
<dbReference type="AlphaFoldDB" id="A0A1W4WN14"/>
<feature type="domain" description="ERAP1-like C-terminal" evidence="27">
    <location>
        <begin position="576"/>
        <end position="872"/>
    </location>
</feature>
<evidence type="ECO:0000256" key="11">
    <source>
        <dbReference type="ARBA" id="ARBA00022801"/>
    </source>
</evidence>
<dbReference type="InterPro" id="IPR050344">
    <property type="entry name" value="Peptidase_M1_aminopeptidases"/>
</dbReference>
<feature type="domain" description="Aminopeptidase N-like N-terminal" evidence="28">
    <location>
        <begin position="47"/>
        <end position="235"/>
    </location>
</feature>
<dbReference type="RefSeq" id="XP_018321847.1">
    <property type="nucleotide sequence ID" value="XM_018466345.2"/>
</dbReference>
<reference evidence="30" key="1">
    <citation type="submission" date="2025-08" db="UniProtKB">
        <authorList>
            <consortium name="RefSeq"/>
        </authorList>
    </citation>
    <scope>IDENTIFICATION</scope>
    <source>
        <tissue evidence="30">Entire body</tissue>
    </source>
</reference>
<evidence type="ECO:0000256" key="1">
    <source>
        <dbReference type="ARBA" id="ARBA00004606"/>
    </source>
</evidence>
<dbReference type="PANTHER" id="PTHR11533">
    <property type="entry name" value="PROTEASE M1 ZINC METALLOPROTEASE"/>
    <property type="match status" value="1"/>
</dbReference>
<dbReference type="InParanoid" id="A0A1W4WN14"/>
<evidence type="ECO:0000256" key="8">
    <source>
        <dbReference type="ARBA" id="ARBA00022692"/>
    </source>
</evidence>
<dbReference type="KEGG" id="apln:108734697"/>
<comment type="subcellular location">
    <subcellularLocation>
        <location evidence="2">Cell membrane</location>
        <topology evidence="2">Lipid-anchor</topology>
        <topology evidence="2">GPI-anchor</topology>
    </subcellularLocation>
    <subcellularLocation>
        <location evidence="1">Membrane</location>
        <topology evidence="1">Single-pass type II membrane protein</topology>
    </subcellularLocation>
</comment>
<evidence type="ECO:0000256" key="22">
    <source>
        <dbReference type="PIRSR" id="PIRSR634016-4"/>
    </source>
</evidence>
<dbReference type="Gene3D" id="2.60.40.1730">
    <property type="entry name" value="tricorn interacting facor f3 domain"/>
    <property type="match status" value="1"/>
</dbReference>
<evidence type="ECO:0000256" key="18">
    <source>
        <dbReference type="ARBA" id="ARBA00023288"/>
    </source>
</evidence>
<dbReference type="SUPFAM" id="SSF63737">
    <property type="entry name" value="Leukotriene A4 hydrolase N-terminal domain"/>
    <property type="match status" value="1"/>
</dbReference>
<keyword evidence="11 23" id="KW-0378">Hydrolase</keyword>
<dbReference type="GO" id="GO:0043171">
    <property type="term" value="P:peptide catabolic process"/>
    <property type="evidence" value="ECO:0007669"/>
    <property type="project" value="TreeGrafter"/>
</dbReference>
<dbReference type="GO" id="GO:0042277">
    <property type="term" value="F:peptide binding"/>
    <property type="evidence" value="ECO:0007669"/>
    <property type="project" value="TreeGrafter"/>
</dbReference>
<gene>
    <name evidence="30" type="primary">LOC108734697</name>
</gene>
<dbReference type="GO" id="GO:0005737">
    <property type="term" value="C:cytoplasm"/>
    <property type="evidence" value="ECO:0007669"/>
    <property type="project" value="TreeGrafter"/>
</dbReference>
<dbReference type="InterPro" id="IPR045357">
    <property type="entry name" value="Aminopeptidase_N-like_N"/>
</dbReference>
<evidence type="ECO:0000256" key="6">
    <source>
        <dbReference type="ARBA" id="ARBA00022622"/>
    </source>
</evidence>
<evidence type="ECO:0000313" key="29">
    <source>
        <dbReference type="Proteomes" id="UP000192223"/>
    </source>
</evidence>
<keyword evidence="9 21" id="KW-0479">Metal-binding</keyword>
<dbReference type="GeneID" id="108734697"/>
<dbReference type="InterPro" id="IPR024571">
    <property type="entry name" value="ERAP1-like_C_dom"/>
</dbReference>
<organism evidence="29 30">
    <name type="scientific">Agrilus planipennis</name>
    <name type="common">Emerald ash borer</name>
    <name type="synonym">Agrilus marcopoli</name>
    <dbReference type="NCBI Taxonomy" id="224129"/>
    <lineage>
        <taxon>Eukaryota</taxon>
        <taxon>Metazoa</taxon>
        <taxon>Ecdysozoa</taxon>
        <taxon>Arthropoda</taxon>
        <taxon>Hexapoda</taxon>
        <taxon>Insecta</taxon>
        <taxon>Pterygota</taxon>
        <taxon>Neoptera</taxon>
        <taxon>Endopterygota</taxon>
        <taxon>Coleoptera</taxon>
        <taxon>Polyphaga</taxon>
        <taxon>Elateriformia</taxon>
        <taxon>Buprestoidea</taxon>
        <taxon>Buprestidae</taxon>
        <taxon>Agrilinae</taxon>
        <taxon>Agrilus</taxon>
    </lineage>
</organism>
<feature type="binding site" evidence="21">
    <location>
        <position position="366"/>
    </location>
    <ligand>
        <name>Zn(2+)</name>
        <dbReference type="ChEBI" id="CHEBI:29105"/>
        <note>catalytic</note>
    </ligand>
</feature>
<dbReference type="FunFam" id="1.10.390.10:FF:000013">
    <property type="entry name" value="Aminopeptidase N"/>
    <property type="match status" value="1"/>
</dbReference>
<proteinExistence type="inferred from homology"/>
<feature type="binding site" evidence="21">
    <location>
        <position position="343"/>
    </location>
    <ligand>
        <name>Zn(2+)</name>
        <dbReference type="ChEBI" id="CHEBI:29105"/>
        <note>catalytic</note>
    </ligand>
</feature>
<dbReference type="CDD" id="cd09601">
    <property type="entry name" value="M1_APN-Q_like"/>
    <property type="match status" value="1"/>
</dbReference>
<dbReference type="PRINTS" id="PR00756">
    <property type="entry name" value="ALADIPTASE"/>
</dbReference>
<dbReference type="GO" id="GO:0070006">
    <property type="term" value="F:metalloaminopeptidase activity"/>
    <property type="evidence" value="ECO:0007669"/>
    <property type="project" value="TreeGrafter"/>
</dbReference>
<feature type="compositionally biased region" description="Low complexity" evidence="24">
    <location>
        <begin position="920"/>
        <end position="939"/>
    </location>
</feature>
<dbReference type="FunFam" id="2.60.40.1910:FF:000008">
    <property type="entry name" value="Aminopeptidase"/>
    <property type="match status" value="1"/>
</dbReference>
<feature type="domain" description="Peptidase M1 membrane alanine aminopeptidase" evidence="26">
    <location>
        <begin position="267"/>
        <end position="495"/>
    </location>
</feature>
<dbReference type="InterPro" id="IPR027268">
    <property type="entry name" value="Peptidase_M4/M1_CTD_sf"/>
</dbReference>
<comment type="cofactor">
    <cofactor evidence="21 23">
        <name>Zn(2+)</name>
        <dbReference type="ChEBI" id="CHEBI:29105"/>
    </cofactor>
    <text evidence="21 23">Binds 1 zinc ion per subunit.</text>
</comment>
<dbReference type="PANTHER" id="PTHR11533:SF290">
    <property type="entry name" value="AMINOPEPTIDASE"/>
    <property type="match status" value="1"/>
</dbReference>
<dbReference type="InterPro" id="IPR014782">
    <property type="entry name" value="Peptidase_M1_dom"/>
</dbReference>
<feature type="binding site" evidence="21">
    <location>
        <position position="347"/>
    </location>
    <ligand>
        <name>Zn(2+)</name>
        <dbReference type="ChEBI" id="CHEBI:29105"/>
        <note>catalytic</note>
    </ligand>
</feature>
<feature type="region of interest" description="Disordered" evidence="24">
    <location>
        <begin position="920"/>
        <end position="945"/>
    </location>
</feature>
<evidence type="ECO:0000256" key="7">
    <source>
        <dbReference type="ARBA" id="ARBA00022670"/>
    </source>
</evidence>
<keyword evidence="15 23" id="KW-0482">Metalloprotease</keyword>
<dbReference type="GO" id="GO:0005615">
    <property type="term" value="C:extracellular space"/>
    <property type="evidence" value="ECO:0007669"/>
    <property type="project" value="TreeGrafter"/>
</dbReference>
<evidence type="ECO:0000256" key="4">
    <source>
        <dbReference type="ARBA" id="ARBA00022438"/>
    </source>
</evidence>
<evidence type="ECO:0000256" key="5">
    <source>
        <dbReference type="ARBA" id="ARBA00022475"/>
    </source>
</evidence>
<keyword evidence="13" id="KW-0735">Signal-anchor</keyword>
<evidence type="ECO:0000256" key="15">
    <source>
        <dbReference type="ARBA" id="ARBA00023049"/>
    </source>
</evidence>
<keyword evidence="16" id="KW-0472">Membrane</keyword>
<dbReference type="GO" id="GO:0006508">
    <property type="term" value="P:proteolysis"/>
    <property type="evidence" value="ECO:0007669"/>
    <property type="project" value="UniProtKB-KW"/>
</dbReference>
<evidence type="ECO:0000256" key="25">
    <source>
        <dbReference type="SAM" id="SignalP"/>
    </source>
</evidence>
<feature type="active site" description="Proton acceptor" evidence="19">
    <location>
        <position position="344"/>
    </location>
</feature>
<dbReference type="Gene3D" id="2.60.40.1910">
    <property type="match status" value="1"/>
</dbReference>
<feature type="signal peptide" evidence="25">
    <location>
        <begin position="1"/>
        <end position="18"/>
    </location>
</feature>
<dbReference type="GO" id="GO:0008270">
    <property type="term" value="F:zinc ion binding"/>
    <property type="evidence" value="ECO:0007669"/>
    <property type="project" value="UniProtKB-UniRule"/>
</dbReference>
<evidence type="ECO:0000256" key="19">
    <source>
        <dbReference type="PIRSR" id="PIRSR634016-1"/>
    </source>
</evidence>
<feature type="binding site" evidence="20">
    <location>
        <position position="845"/>
    </location>
    <ligand>
        <name>substrate</name>
    </ligand>
</feature>
<name>A0A1W4WN14_AGRPL</name>
<evidence type="ECO:0000256" key="12">
    <source>
        <dbReference type="ARBA" id="ARBA00022833"/>
    </source>
</evidence>